<name>A0AAD4XCS8_9MAGN</name>
<proteinExistence type="predicted"/>
<evidence type="ECO:0000313" key="2">
    <source>
        <dbReference type="Proteomes" id="UP001202328"/>
    </source>
</evidence>
<dbReference type="EMBL" id="JAJJMB010011095">
    <property type="protein sequence ID" value="KAI3904442.1"/>
    <property type="molecule type" value="Genomic_DNA"/>
</dbReference>
<sequence length="111" mass="12074">MVDKHFCVKFANSPNGLDTSTMTTRCKTTMTIVRGDTHVRYCFRDLLCIAKDKDIIKEICTSGGGGKVVEGVKEVTVITPVATLSCSSVSLSRRNSTEAFVQNNLINTSIP</sequence>
<gene>
    <name evidence="1" type="ORF">MKW98_014622</name>
</gene>
<comment type="caution">
    <text evidence="1">The sequence shown here is derived from an EMBL/GenBank/DDBJ whole genome shotgun (WGS) entry which is preliminary data.</text>
</comment>
<dbReference type="AlphaFoldDB" id="A0AAD4XCS8"/>
<protein>
    <submittedName>
        <fullName evidence="1">Uncharacterized protein</fullName>
    </submittedName>
</protein>
<evidence type="ECO:0000313" key="1">
    <source>
        <dbReference type="EMBL" id="KAI3904442.1"/>
    </source>
</evidence>
<organism evidence="1 2">
    <name type="scientific">Papaver atlanticum</name>
    <dbReference type="NCBI Taxonomy" id="357466"/>
    <lineage>
        <taxon>Eukaryota</taxon>
        <taxon>Viridiplantae</taxon>
        <taxon>Streptophyta</taxon>
        <taxon>Embryophyta</taxon>
        <taxon>Tracheophyta</taxon>
        <taxon>Spermatophyta</taxon>
        <taxon>Magnoliopsida</taxon>
        <taxon>Ranunculales</taxon>
        <taxon>Papaveraceae</taxon>
        <taxon>Papaveroideae</taxon>
        <taxon>Papaver</taxon>
    </lineage>
</organism>
<dbReference type="Proteomes" id="UP001202328">
    <property type="component" value="Unassembled WGS sequence"/>
</dbReference>
<accession>A0AAD4XCS8</accession>
<keyword evidence="2" id="KW-1185">Reference proteome</keyword>
<reference evidence="1" key="1">
    <citation type="submission" date="2022-04" db="EMBL/GenBank/DDBJ databases">
        <title>A functionally conserved STORR gene fusion in Papaver species that diverged 16.8 million years ago.</title>
        <authorList>
            <person name="Catania T."/>
        </authorList>
    </citation>
    <scope>NUCLEOTIDE SEQUENCE</scope>
    <source>
        <strain evidence="1">S-188037</strain>
    </source>
</reference>